<evidence type="ECO:0000313" key="1">
    <source>
        <dbReference type="Ensembl" id="ENSCJAP00000086013.1"/>
    </source>
</evidence>
<dbReference type="PANTHER" id="PTHR12138">
    <property type="entry name" value="PRIMATE-EXPANDED PROTEIN FAMILY"/>
    <property type="match status" value="1"/>
</dbReference>
<dbReference type="AlphaFoldDB" id="A0A8I3WE46"/>
<name>A0A8I3WE46_CALJA</name>
<dbReference type="PANTHER" id="PTHR12138:SF162">
    <property type="entry name" value="CHROMOSOME UNDETERMINED SCAFFOLD_275, WHOLE GENOME SHOTGUN SEQUENCE"/>
    <property type="match status" value="1"/>
</dbReference>
<reference evidence="1" key="2">
    <citation type="submission" date="2025-08" db="UniProtKB">
        <authorList>
            <consortium name="Ensembl"/>
        </authorList>
    </citation>
    <scope>IDENTIFICATION</scope>
</reference>
<proteinExistence type="predicted"/>
<dbReference type="Proteomes" id="UP000008225">
    <property type="component" value="Chromosome 7"/>
</dbReference>
<evidence type="ECO:0000313" key="2">
    <source>
        <dbReference type="Proteomes" id="UP000008225"/>
    </source>
</evidence>
<keyword evidence="2" id="KW-1185">Reference proteome</keyword>
<accession>A0A8I3WE46</accession>
<dbReference type="Ensembl" id="ENSCJAT00000127280.1">
    <property type="protein sequence ID" value="ENSCJAP00000086013.1"/>
    <property type="gene ID" value="ENSCJAG00000074569.1"/>
</dbReference>
<protein>
    <submittedName>
        <fullName evidence="1">Uncharacterized protein</fullName>
    </submittedName>
</protein>
<dbReference type="PRINTS" id="PR02045">
    <property type="entry name" value="F138DOMAIN"/>
</dbReference>
<reference evidence="1" key="3">
    <citation type="submission" date="2025-09" db="UniProtKB">
        <authorList>
            <consortium name="Ensembl"/>
        </authorList>
    </citation>
    <scope>IDENTIFICATION</scope>
</reference>
<dbReference type="GeneTree" id="ENSGT01150000286943"/>
<reference evidence="1 2" key="1">
    <citation type="submission" date="2009-03" db="EMBL/GenBank/DDBJ databases">
        <authorList>
            <person name="Warren W."/>
            <person name="Ye L."/>
            <person name="Minx P."/>
            <person name="Worley K."/>
            <person name="Gibbs R."/>
            <person name="Wilson R.K."/>
        </authorList>
    </citation>
    <scope>NUCLEOTIDE SEQUENCE [LARGE SCALE GENOMIC DNA]</scope>
</reference>
<organism evidence="1 2">
    <name type="scientific">Callithrix jacchus</name>
    <name type="common">White-tufted-ear marmoset</name>
    <name type="synonym">Simia Jacchus</name>
    <dbReference type="NCBI Taxonomy" id="9483"/>
    <lineage>
        <taxon>Eukaryota</taxon>
        <taxon>Metazoa</taxon>
        <taxon>Chordata</taxon>
        <taxon>Craniata</taxon>
        <taxon>Vertebrata</taxon>
        <taxon>Euteleostomi</taxon>
        <taxon>Mammalia</taxon>
        <taxon>Eutheria</taxon>
        <taxon>Euarchontoglires</taxon>
        <taxon>Primates</taxon>
        <taxon>Haplorrhini</taxon>
        <taxon>Platyrrhini</taxon>
        <taxon>Cebidae</taxon>
        <taxon>Callitrichinae</taxon>
        <taxon>Callithrix</taxon>
        <taxon>Callithrix</taxon>
    </lineage>
</organism>
<sequence>MEWPLPGAWLVVTAEERKGASLHGLTPAAQCPACSEVTDPLCAPGLLAWMTPPNLSGWNLPLLLMLEYSGAIFAHCNLRLPGSSDSPAAASQVAGTTGARCHTWVRFCILVEMGFHCIVQAALEFLSSGNPPASASRSAGITGVSHHTQLTNLNFCSEARSQRPSLAVPSF</sequence>